<organism evidence="2 3">
    <name type="scientific">Haloarcula argentinensis</name>
    <dbReference type="NCBI Taxonomy" id="43776"/>
    <lineage>
        <taxon>Archaea</taxon>
        <taxon>Methanobacteriati</taxon>
        <taxon>Methanobacteriota</taxon>
        <taxon>Stenosarchaea group</taxon>
        <taxon>Halobacteria</taxon>
        <taxon>Halobacteriales</taxon>
        <taxon>Haloarculaceae</taxon>
        <taxon>Haloarcula</taxon>
    </lineage>
</organism>
<dbReference type="RefSeq" id="WP_170097462.1">
    <property type="nucleotide sequence ID" value="NZ_WOWA01000005.1"/>
</dbReference>
<name>A0A847UPI4_HALAR</name>
<proteinExistence type="predicted"/>
<comment type="caution">
    <text evidence="2">The sequence shown here is derived from an EMBL/GenBank/DDBJ whole genome shotgun (WGS) entry which is preliminary data.</text>
</comment>
<dbReference type="InterPro" id="IPR036390">
    <property type="entry name" value="WH_DNA-bd_sf"/>
</dbReference>
<sequence length="196" mass="21749">MSDKTSPDDFEDINKVVSDEWQSETTPYERVRHVIAHTYSPVSAETVSGDAETSPKTARKHLNALADEGFVVTTTGEHGGTAYRRSPESLVVEQAADILEHVSPDELVTRIAEMRDRLNDYRAEYGVASPEELTIEQTNQTLAEGDFRQSEIDAETLQDWQTTRRNLAFANAALSIANAEQFVDGDSRSTDDNILA</sequence>
<dbReference type="Gene3D" id="1.10.10.10">
    <property type="entry name" value="Winged helix-like DNA-binding domain superfamily/Winged helix DNA-binding domain"/>
    <property type="match status" value="1"/>
</dbReference>
<accession>A0A847UPI4</accession>
<dbReference type="Proteomes" id="UP000641625">
    <property type="component" value="Unassembled WGS sequence"/>
</dbReference>
<dbReference type="SUPFAM" id="SSF46785">
    <property type="entry name" value="Winged helix' DNA-binding domain"/>
    <property type="match status" value="1"/>
</dbReference>
<reference evidence="2" key="1">
    <citation type="submission" date="2019-12" db="EMBL/GenBank/DDBJ databases">
        <title>Whole genome sequencing of Haloarcula argentinensis strain pws5.</title>
        <authorList>
            <person name="Verma D.K."/>
            <person name="Gopal K."/>
            <person name="Prasad E.S."/>
        </authorList>
    </citation>
    <scope>NUCLEOTIDE SEQUENCE</scope>
    <source>
        <strain evidence="2">Pws5</strain>
    </source>
</reference>
<dbReference type="AlphaFoldDB" id="A0A847UPI4"/>
<feature type="compositionally biased region" description="Basic and acidic residues" evidence="1">
    <location>
        <begin position="1"/>
        <end position="18"/>
    </location>
</feature>
<gene>
    <name evidence="2" type="ORF">GOC77_12015</name>
</gene>
<dbReference type="InterPro" id="IPR036388">
    <property type="entry name" value="WH-like_DNA-bd_sf"/>
</dbReference>
<dbReference type="EMBL" id="WOWA01000005">
    <property type="protein sequence ID" value="NLV13990.1"/>
    <property type="molecule type" value="Genomic_DNA"/>
</dbReference>
<dbReference type="InterPro" id="IPR055766">
    <property type="entry name" value="DUF7342"/>
</dbReference>
<evidence type="ECO:0000313" key="3">
    <source>
        <dbReference type="Proteomes" id="UP000641625"/>
    </source>
</evidence>
<evidence type="ECO:0000256" key="1">
    <source>
        <dbReference type="SAM" id="MobiDB-lite"/>
    </source>
</evidence>
<evidence type="ECO:0000313" key="2">
    <source>
        <dbReference type="EMBL" id="NLV13990.1"/>
    </source>
</evidence>
<dbReference type="Pfam" id="PF24033">
    <property type="entry name" value="DUF7342"/>
    <property type="match status" value="1"/>
</dbReference>
<protein>
    <submittedName>
        <fullName evidence="2">Transcriptional regulator</fullName>
    </submittedName>
</protein>
<feature type="region of interest" description="Disordered" evidence="1">
    <location>
        <begin position="1"/>
        <end position="24"/>
    </location>
</feature>